<comment type="caution">
    <text evidence="1">The sequence shown here is derived from an EMBL/GenBank/DDBJ whole genome shotgun (WGS) entry which is preliminary data.</text>
</comment>
<feature type="non-terminal residue" evidence="1">
    <location>
        <position position="1"/>
    </location>
</feature>
<dbReference type="EMBL" id="AUZX01015422">
    <property type="protein sequence ID" value="EQD29095.1"/>
    <property type="molecule type" value="Genomic_DNA"/>
</dbReference>
<accession>T0ZH36</accession>
<name>T0ZH36_9ZZZZ</name>
<evidence type="ECO:0000313" key="1">
    <source>
        <dbReference type="EMBL" id="EQD29095.1"/>
    </source>
</evidence>
<sequence>SDHDAQYRFFRSLINRDDFLLFDLSSIFSRSQNVNLAEKGYNHEHRNVDEIGFAMIFSGKRPLPVILDPIPGSARDMKAYDSIVE</sequence>
<organism evidence="1">
    <name type="scientific">mine drainage metagenome</name>
    <dbReference type="NCBI Taxonomy" id="410659"/>
    <lineage>
        <taxon>unclassified sequences</taxon>
        <taxon>metagenomes</taxon>
        <taxon>ecological metagenomes</taxon>
    </lineage>
</organism>
<reference evidence="1" key="2">
    <citation type="journal article" date="2014" name="ISME J.">
        <title>Microbial stratification in low pH oxic and suboxic macroscopic growths along an acid mine drainage.</title>
        <authorList>
            <person name="Mendez-Garcia C."/>
            <person name="Mesa V."/>
            <person name="Sprenger R.R."/>
            <person name="Richter M."/>
            <person name="Diez M.S."/>
            <person name="Solano J."/>
            <person name="Bargiela R."/>
            <person name="Golyshina O.V."/>
            <person name="Manteca A."/>
            <person name="Ramos J.L."/>
            <person name="Gallego J.R."/>
            <person name="Llorente I."/>
            <person name="Martins Dos Santos V.A."/>
            <person name="Jensen O.N."/>
            <person name="Pelaez A.I."/>
            <person name="Sanchez J."/>
            <person name="Ferrer M."/>
        </authorList>
    </citation>
    <scope>NUCLEOTIDE SEQUENCE</scope>
</reference>
<gene>
    <name evidence="1" type="ORF">B1A_20881</name>
</gene>
<protein>
    <submittedName>
        <fullName evidence="1">Protein containing transposase</fullName>
    </submittedName>
</protein>
<proteinExistence type="predicted"/>
<reference evidence="1" key="1">
    <citation type="submission" date="2013-08" db="EMBL/GenBank/DDBJ databases">
        <authorList>
            <person name="Mendez C."/>
            <person name="Richter M."/>
            <person name="Ferrer M."/>
            <person name="Sanchez J."/>
        </authorList>
    </citation>
    <scope>NUCLEOTIDE SEQUENCE</scope>
</reference>
<dbReference type="AlphaFoldDB" id="T0ZH36"/>